<evidence type="ECO:0000256" key="2">
    <source>
        <dbReference type="ARBA" id="ARBA00023136"/>
    </source>
</evidence>
<dbReference type="Pfam" id="PF00691">
    <property type="entry name" value="OmpA"/>
    <property type="match status" value="1"/>
</dbReference>
<dbReference type="InterPro" id="IPR009282">
    <property type="entry name" value="DUF937"/>
</dbReference>
<dbReference type="Pfam" id="PF06078">
    <property type="entry name" value="DUF937"/>
    <property type="match status" value="1"/>
</dbReference>
<evidence type="ECO:0000256" key="3">
    <source>
        <dbReference type="ARBA" id="ARBA00023237"/>
    </source>
</evidence>
<dbReference type="AlphaFoldDB" id="A0A1X7JMG9"/>
<dbReference type="InterPro" id="IPR036737">
    <property type="entry name" value="OmpA-like_sf"/>
</dbReference>
<dbReference type="OrthoDB" id="9782229at2"/>
<dbReference type="PANTHER" id="PTHR30329">
    <property type="entry name" value="STATOR ELEMENT OF FLAGELLAR MOTOR COMPLEX"/>
    <property type="match status" value="1"/>
</dbReference>
<accession>A0A1X7JMG9</accession>
<reference evidence="4 5" key="1">
    <citation type="submission" date="2017-04" db="EMBL/GenBank/DDBJ databases">
        <authorList>
            <person name="Afonso C.L."/>
            <person name="Miller P.J."/>
            <person name="Scott M.A."/>
            <person name="Spackman E."/>
            <person name="Goraichik I."/>
            <person name="Dimitrov K.M."/>
            <person name="Suarez D.L."/>
            <person name="Swayne D.E."/>
        </authorList>
    </citation>
    <scope>NUCLEOTIDE SEQUENCE [LARGE SCALE GENOMIC DNA]</scope>
    <source>
        <strain evidence="4 5">DSM 22418</strain>
    </source>
</reference>
<sequence>MENLLLNSAKGFFNEEILNLLSSNTGESPDTVKKGLDAIIPTVMLGMQAQGQSGLTSILDKAKSFFNFSSFNFNSFFDADQQKEGSAGSDLLSSIFGSGLSGIVSSLTSFLGIKGDSVTKLLGVSLPAVFSSLTDKGTNWNVGSITSLLNTNKDSLLGALPAGLGLASLGGIASSAKGVVNDMTDTATKTISKVTHEIPPVVHTKHTIEKEKKGAGLWWLLIPLLLIAGWLLFGKGCGSGDKTVITTDTTTTVAIGDSTVETVTTTVRESMNLKLPDGKELSAFTGGIEDQLIKFLQAGEYKTLSDDNLKAKWFDFDNLNFETGTATVLPESQVQLDNIAAILKAFPDVKIKIGGYTDKTGNEEFNKKLSGERAAAVKEFLTKQGLGAQVTDTEGYGSEFAKFDASAPESDRVQDRRVSISIRK</sequence>
<dbReference type="SUPFAM" id="SSF103088">
    <property type="entry name" value="OmpA-like"/>
    <property type="match status" value="1"/>
</dbReference>
<dbReference type="InterPro" id="IPR006664">
    <property type="entry name" value="OMP_bac"/>
</dbReference>
<dbReference type="PROSITE" id="PS51123">
    <property type="entry name" value="OMPA_2"/>
    <property type="match status" value="1"/>
</dbReference>
<protein>
    <submittedName>
        <fullName evidence="4">Uncharacterized protein</fullName>
    </submittedName>
</protein>
<keyword evidence="3" id="KW-0998">Cell outer membrane</keyword>
<dbReference type="PANTHER" id="PTHR30329:SF21">
    <property type="entry name" value="LIPOPROTEIN YIAD-RELATED"/>
    <property type="match status" value="1"/>
</dbReference>
<proteinExistence type="predicted"/>
<dbReference type="GO" id="GO:0009279">
    <property type="term" value="C:cell outer membrane"/>
    <property type="evidence" value="ECO:0007669"/>
    <property type="project" value="UniProtKB-SubCell"/>
</dbReference>
<keyword evidence="2" id="KW-0472">Membrane</keyword>
<dbReference type="STRING" id="561061.SAMN05660862_1922"/>
<dbReference type="RefSeq" id="WP_085472677.1">
    <property type="nucleotide sequence ID" value="NZ_CP038029.1"/>
</dbReference>
<evidence type="ECO:0000256" key="1">
    <source>
        <dbReference type="ARBA" id="ARBA00004442"/>
    </source>
</evidence>
<organism evidence="4 5">
    <name type="scientific">Sphingobacterium psychroaquaticum</name>
    <dbReference type="NCBI Taxonomy" id="561061"/>
    <lineage>
        <taxon>Bacteria</taxon>
        <taxon>Pseudomonadati</taxon>
        <taxon>Bacteroidota</taxon>
        <taxon>Sphingobacteriia</taxon>
        <taxon>Sphingobacteriales</taxon>
        <taxon>Sphingobacteriaceae</taxon>
        <taxon>Sphingobacterium</taxon>
    </lineage>
</organism>
<name>A0A1X7JMG9_9SPHI</name>
<dbReference type="Proteomes" id="UP000192980">
    <property type="component" value="Unassembled WGS sequence"/>
</dbReference>
<gene>
    <name evidence="4" type="ORF">SAMN05660862_1922</name>
</gene>
<comment type="subcellular location">
    <subcellularLocation>
        <location evidence="1">Cell outer membrane</location>
    </subcellularLocation>
</comment>
<dbReference type="Gene3D" id="3.30.1330.60">
    <property type="entry name" value="OmpA-like domain"/>
    <property type="match status" value="1"/>
</dbReference>
<dbReference type="InterPro" id="IPR050330">
    <property type="entry name" value="Bact_OuterMem_StrucFunc"/>
</dbReference>
<dbReference type="InterPro" id="IPR006665">
    <property type="entry name" value="OmpA-like"/>
</dbReference>
<evidence type="ECO:0000313" key="4">
    <source>
        <dbReference type="EMBL" id="SMG29408.1"/>
    </source>
</evidence>
<dbReference type="CDD" id="cd07185">
    <property type="entry name" value="OmpA_C-like"/>
    <property type="match status" value="1"/>
</dbReference>
<evidence type="ECO:0000313" key="5">
    <source>
        <dbReference type="Proteomes" id="UP000192980"/>
    </source>
</evidence>
<keyword evidence="5" id="KW-1185">Reference proteome</keyword>
<dbReference type="EMBL" id="FXAU01000003">
    <property type="protein sequence ID" value="SMG29408.1"/>
    <property type="molecule type" value="Genomic_DNA"/>
</dbReference>
<dbReference type="PRINTS" id="PR01021">
    <property type="entry name" value="OMPADOMAIN"/>
</dbReference>